<name>E7CH36_9ADEN</name>
<proteinExistence type="inferred from homology"/>
<evidence type="ECO:0000256" key="2">
    <source>
        <dbReference type="ARBA" id="ARBA00022553"/>
    </source>
</evidence>
<evidence type="ECO:0000256" key="7">
    <source>
        <dbReference type="ARBA" id="ARBA00022921"/>
    </source>
</evidence>
<protein>
    <submittedName>
        <fullName evidence="11">PIIIa</fullName>
    </submittedName>
</protein>
<keyword evidence="9" id="KW-0231">Viral genome packaging</keyword>
<dbReference type="Gene3D" id="1.20.120.1500">
    <property type="entry name" value="Pre-hexon-linking protein IIIa"/>
    <property type="match status" value="1"/>
</dbReference>
<evidence type="ECO:0000256" key="5">
    <source>
        <dbReference type="ARBA" id="ARBA00022612"/>
    </source>
</evidence>
<keyword evidence="3" id="KW-0167">Capsid protein</keyword>
<dbReference type="GO" id="GO:0098021">
    <property type="term" value="C:viral capsid, decoration"/>
    <property type="evidence" value="ECO:0007669"/>
    <property type="project" value="UniProtKB-KW"/>
</dbReference>
<dbReference type="KEGG" id="vg:10100724"/>
<comment type="similarity">
    <text evidence="1">Belongs to the adenoviridae hexon-linking protein IIIa family.</text>
</comment>
<comment type="subunit">
    <text evidence="10">Interacts with hexon proteins; this interaction tethers the peripentonal hexons to hexons situated in the facet. Interacts with the penton protein (via N-terminus). Interacts with packaging protein 3; this interaction is required to promote correct genome packaging.</text>
</comment>
<dbReference type="OrthoDB" id="1411at10239"/>
<reference evidence="11 12" key="1">
    <citation type="journal article" date="2011" name="Virus Res.">
        <title>Genomic and phylogenetic analyses of murine adenovirus 2.</title>
        <authorList>
            <person name="Hemmi S."/>
            <person name="Vidovszky M.Z."/>
            <person name="Ruminska J."/>
            <person name="Ramelli S."/>
            <person name="Decurtins W."/>
            <person name="Greber U.F."/>
            <person name="Harrach B."/>
        </authorList>
    </citation>
    <scope>NUCLEOTIDE SEQUENCE [LARGE SCALE GENOMIC DNA]</scope>
    <source>
        <strain evidence="11">K87</strain>
    </source>
</reference>
<dbReference type="Pfam" id="PF02455">
    <property type="entry name" value="Hex_IIIa"/>
    <property type="match status" value="1"/>
</dbReference>
<evidence type="ECO:0000256" key="9">
    <source>
        <dbReference type="ARBA" id="ARBA00023219"/>
    </source>
</evidence>
<evidence type="ECO:0000313" key="11">
    <source>
        <dbReference type="EMBL" id="ADR77837.1"/>
    </source>
</evidence>
<evidence type="ECO:0000256" key="3">
    <source>
        <dbReference type="ARBA" id="ARBA00022561"/>
    </source>
</evidence>
<evidence type="ECO:0000256" key="6">
    <source>
        <dbReference type="ARBA" id="ARBA00022844"/>
    </source>
</evidence>
<dbReference type="InterPro" id="IPR003479">
    <property type="entry name" value="Hex_IIIa"/>
</dbReference>
<sequence length="541" mass="58973">MSGFSTNPSVAAAEQAAPSAEVGWVSTFRDVMGLWDPTRRRAFANQPRGNRFETILEAVVPSRQDPTHEKVLALVNALVDNGAVRPEEAGQIYDALLQRVSRYNSTNVQLNLDRMVRDVRDAVAERTRQQAGPSLASLQALNGFLATLPASVPRGQADYAGFVSALRLLVSEVPQVDVYQAGPDFYLQTSRGGAQTVNLTRAFQTLEPLWGVHGATSGRSSAASLLTPNARLLLLLTAPFTDNVGIGRDSYIGHLLSLYRETLSQTVPDEQTFREITDVSRSGLRETDTENLRGTLNFLVSGRRQTAPQAVMLSPEQERLLRYVQQAVSLYLTQHGADPANALDQVAADIEPSVFHRHRAFLNRLFDYLRRAAALNANYFHSVILNALWHPPPGFFTGQFDIPPAEGPLDNLEWDQTFDRYRPVRPVLSETDWDFSRPPSVGSDRLDSVLDAARGSTSSLGSLMSALNRFEVSDSGKKFAVGLSDEAAAATGRDQAEAEAAAESDDVFEGSGLVGGRRRLRGGAGSNPFSYLAPRGGVFGR</sequence>
<dbReference type="GeneID" id="10100724"/>
<keyword evidence="8" id="KW-1232">Capsid decoration protein</keyword>
<keyword evidence="2" id="KW-0597">Phosphoprotein</keyword>
<organism evidence="11 12">
    <name type="scientific">Murine adenovirus 2</name>
    <dbReference type="NCBI Taxonomy" id="931972"/>
    <lineage>
        <taxon>Viruses</taxon>
        <taxon>Varidnaviria</taxon>
        <taxon>Bamfordvirae</taxon>
        <taxon>Preplasmiviricota</taxon>
        <taxon>Polisuviricotina</taxon>
        <taxon>Pharingeaviricetes</taxon>
        <taxon>Rowavirales</taxon>
        <taxon>Adenoviridae</taxon>
        <taxon>Mastadenovirus</taxon>
        <taxon>Mastadenovirus muris</taxon>
        <taxon>Murine mastadenovirus B</taxon>
    </lineage>
</organism>
<keyword evidence="7" id="KW-0426">Late protein</keyword>
<evidence type="ECO:0000313" key="12">
    <source>
        <dbReference type="Proteomes" id="UP000136399"/>
    </source>
</evidence>
<dbReference type="InterPro" id="IPR043053">
    <property type="entry name" value="Hex_IIIa_N"/>
</dbReference>
<evidence type="ECO:0000256" key="4">
    <source>
        <dbReference type="ARBA" id="ARBA00022562"/>
    </source>
</evidence>
<evidence type="ECO:0000256" key="1">
    <source>
        <dbReference type="ARBA" id="ARBA00010762"/>
    </source>
</evidence>
<evidence type="ECO:0000256" key="10">
    <source>
        <dbReference type="ARBA" id="ARBA00046738"/>
    </source>
</evidence>
<accession>E7CH36</accession>
<dbReference type="EMBL" id="HM049560">
    <property type="protein sequence ID" value="ADR77837.1"/>
    <property type="molecule type" value="Genomic_DNA"/>
</dbReference>
<keyword evidence="4" id="KW-1048">Host nucleus</keyword>
<keyword evidence="12" id="KW-1185">Reference proteome</keyword>
<keyword evidence="6" id="KW-0946">Virion</keyword>
<dbReference type="RefSeq" id="YP_004123741.1">
    <property type="nucleotide sequence ID" value="NC_014899.1"/>
</dbReference>
<keyword evidence="5" id="KW-1188">Viral release from host cell</keyword>
<dbReference type="Proteomes" id="UP000136399">
    <property type="component" value="Segment"/>
</dbReference>
<evidence type="ECO:0000256" key="8">
    <source>
        <dbReference type="ARBA" id="ARBA00023093"/>
    </source>
</evidence>